<name>A0A9P0CXD4_9CUCU</name>
<dbReference type="AlphaFoldDB" id="A0A9P0CXD4"/>
<evidence type="ECO:0000313" key="1">
    <source>
        <dbReference type="EMBL" id="CAH1106644.1"/>
    </source>
</evidence>
<evidence type="ECO:0000313" key="2">
    <source>
        <dbReference type="Proteomes" id="UP001153636"/>
    </source>
</evidence>
<protein>
    <submittedName>
        <fullName evidence="1">Uncharacterized protein</fullName>
    </submittedName>
</protein>
<keyword evidence="2" id="KW-1185">Reference proteome</keyword>
<accession>A0A9P0CXD4</accession>
<dbReference type="Proteomes" id="UP001153636">
    <property type="component" value="Chromosome 2"/>
</dbReference>
<gene>
    <name evidence="1" type="ORF">PSYICH_LOCUS6813</name>
</gene>
<dbReference type="EMBL" id="OV651814">
    <property type="protein sequence ID" value="CAH1106644.1"/>
    <property type="molecule type" value="Genomic_DNA"/>
</dbReference>
<dbReference type="OrthoDB" id="6776007at2759"/>
<organism evidence="1 2">
    <name type="scientific">Psylliodes chrysocephalus</name>
    <dbReference type="NCBI Taxonomy" id="3402493"/>
    <lineage>
        <taxon>Eukaryota</taxon>
        <taxon>Metazoa</taxon>
        <taxon>Ecdysozoa</taxon>
        <taxon>Arthropoda</taxon>
        <taxon>Hexapoda</taxon>
        <taxon>Insecta</taxon>
        <taxon>Pterygota</taxon>
        <taxon>Neoptera</taxon>
        <taxon>Endopterygota</taxon>
        <taxon>Coleoptera</taxon>
        <taxon>Polyphaga</taxon>
        <taxon>Cucujiformia</taxon>
        <taxon>Chrysomeloidea</taxon>
        <taxon>Chrysomelidae</taxon>
        <taxon>Galerucinae</taxon>
        <taxon>Alticini</taxon>
        <taxon>Psylliodes</taxon>
    </lineage>
</organism>
<reference evidence="1" key="1">
    <citation type="submission" date="2022-01" db="EMBL/GenBank/DDBJ databases">
        <authorList>
            <person name="King R."/>
        </authorList>
    </citation>
    <scope>NUCLEOTIDE SEQUENCE</scope>
</reference>
<proteinExistence type="predicted"/>
<sequence length="255" mass="30826">MSTKKRIHFEEPKKEIKKEVKKETKKITKWIGNFDSLRKKDVGKHSGPEKKNIFKVKNDTTSPREFVPTLKKIRLFDYRQMCYKNQFKNSPIFNWNCKDAYRRIDHYYRTLVRLEEEEETLLKRANLQELYFPENLPLKVVRRELKQMKIMWDYINLVKTYLKQLKRAEWDEYTLEELETQLRNFKVELNKLVDINGCDAFAQLMAHINQVLHCIYNVPTLGENLFKEMIEAIKVRDQEEQKKSMSSEKSSKIYT</sequence>